<accession>A0A8G1XDC0</accession>
<dbReference type="EMBL" id="RJVJ01000001">
    <property type="protein sequence ID" value="ROR46310.1"/>
    <property type="molecule type" value="Genomic_DNA"/>
</dbReference>
<protein>
    <submittedName>
        <fullName evidence="1">Uncharacterized protein</fullName>
    </submittedName>
</protein>
<organism evidence="1 2">
    <name type="scientific">Kitasatospora cineracea</name>
    <dbReference type="NCBI Taxonomy" id="88074"/>
    <lineage>
        <taxon>Bacteria</taxon>
        <taxon>Bacillati</taxon>
        <taxon>Actinomycetota</taxon>
        <taxon>Actinomycetes</taxon>
        <taxon>Kitasatosporales</taxon>
        <taxon>Streptomycetaceae</taxon>
        <taxon>Kitasatospora</taxon>
    </lineage>
</organism>
<dbReference type="OrthoDB" id="4351151at2"/>
<sequence length="77" mass="7898">MEAPTRAELDRFTAVLTAGSGAVQGLPPQLKYAVAGVSAYLAAAETGSPATEQLRDNALALWEILRAAAETPVGTVT</sequence>
<proteinExistence type="predicted"/>
<dbReference type="RefSeq" id="WP_123558793.1">
    <property type="nucleotide sequence ID" value="NZ_RJVJ01000001.1"/>
</dbReference>
<evidence type="ECO:0000313" key="1">
    <source>
        <dbReference type="EMBL" id="ROR46310.1"/>
    </source>
</evidence>
<dbReference type="Proteomes" id="UP000267408">
    <property type="component" value="Unassembled WGS sequence"/>
</dbReference>
<gene>
    <name evidence="1" type="ORF">EDD39_4572</name>
</gene>
<name>A0A8G1XDC0_9ACTN</name>
<evidence type="ECO:0000313" key="2">
    <source>
        <dbReference type="Proteomes" id="UP000267408"/>
    </source>
</evidence>
<dbReference type="AlphaFoldDB" id="A0A8G1XDC0"/>
<reference evidence="1 2" key="1">
    <citation type="submission" date="2018-11" db="EMBL/GenBank/DDBJ databases">
        <title>Sequencing the genomes of 1000 actinobacteria strains.</title>
        <authorList>
            <person name="Klenk H.-P."/>
        </authorList>
    </citation>
    <scope>NUCLEOTIDE SEQUENCE [LARGE SCALE GENOMIC DNA]</scope>
    <source>
        <strain evidence="1 2">DSM 44780</strain>
    </source>
</reference>
<comment type="caution">
    <text evidence="1">The sequence shown here is derived from an EMBL/GenBank/DDBJ whole genome shotgun (WGS) entry which is preliminary data.</text>
</comment>